<dbReference type="InterPro" id="IPR001753">
    <property type="entry name" value="Enoyl-CoA_hydra/iso"/>
</dbReference>
<dbReference type="PANTHER" id="PTHR11941:SF175">
    <property type="entry name" value="ENOYL-COA HYDRATASE-RELATED"/>
    <property type="match status" value="1"/>
</dbReference>
<dbReference type="InterPro" id="IPR018376">
    <property type="entry name" value="Enoyl-CoA_hyd/isom_CS"/>
</dbReference>
<comment type="similarity">
    <text evidence="1 3">Belongs to the enoyl-CoA hydratase/isomerase family.</text>
</comment>
<dbReference type="EMBL" id="JAMBOL010000026">
    <property type="protein sequence ID" value="MCM3716020.1"/>
    <property type="molecule type" value="Genomic_DNA"/>
</dbReference>
<dbReference type="CDD" id="cd06558">
    <property type="entry name" value="crotonase-like"/>
    <property type="match status" value="1"/>
</dbReference>
<dbReference type="GO" id="GO:0004300">
    <property type="term" value="F:enoyl-CoA hydratase activity"/>
    <property type="evidence" value="ECO:0007669"/>
    <property type="project" value="UniProtKB-EC"/>
</dbReference>
<proteinExistence type="inferred from homology"/>
<dbReference type="FunFam" id="3.90.226.10:FF:000009">
    <property type="entry name" value="Carnitinyl-CoA dehydratase"/>
    <property type="match status" value="1"/>
</dbReference>
<sequence length="259" mass="28513">MEFIRVTVEEKVAVLTLQRPPANALSRGVLRELDQVLTELKDQEDIHVLLLHGEGRFFAAGADIKEFTTIKDGAEFAEMARLGQQVFERMEHYPKPIIAAIHGAALGGGLELAMACHIRLSTEDAKLGLPELQLGLIPGFAGTQRLPRYVGTAKAAEMLLTSEPISGKEAKELGLVNSLHSERSLIEEALKLARQISQKSRLAVTMALELLRYHDSSRMLEGAAREAELFGLAFDSADGQEGIRAFVEKRSPQFNQKNE</sequence>
<name>A0A9X2DV99_9BACI</name>
<dbReference type="GO" id="GO:0006635">
    <property type="term" value="P:fatty acid beta-oxidation"/>
    <property type="evidence" value="ECO:0007669"/>
    <property type="project" value="TreeGrafter"/>
</dbReference>
<evidence type="ECO:0000256" key="3">
    <source>
        <dbReference type="RuleBase" id="RU003707"/>
    </source>
</evidence>
<dbReference type="SUPFAM" id="SSF52096">
    <property type="entry name" value="ClpP/crotonase"/>
    <property type="match status" value="1"/>
</dbReference>
<dbReference type="PANTHER" id="PTHR11941">
    <property type="entry name" value="ENOYL-COA HYDRATASE-RELATED"/>
    <property type="match status" value="1"/>
</dbReference>
<keyword evidence="5" id="KW-1185">Reference proteome</keyword>
<evidence type="ECO:0000256" key="1">
    <source>
        <dbReference type="ARBA" id="ARBA00005254"/>
    </source>
</evidence>
<comment type="caution">
    <text evidence="4">The sequence shown here is derived from an EMBL/GenBank/DDBJ whole genome shotgun (WGS) entry which is preliminary data.</text>
</comment>
<organism evidence="4 5">
    <name type="scientific">Halalkalibacter oceani</name>
    <dbReference type="NCBI Taxonomy" id="1653776"/>
    <lineage>
        <taxon>Bacteria</taxon>
        <taxon>Bacillati</taxon>
        <taxon>Bacillota</taxon>
        <taxon>Bacilli</taxon>
        <taxon>Bacillales</taxon>
        <taxon>Bacillaceae</taxon>
        <taxon>Halalkalibacter</taxon>
    </lineage>
</organism>
<protein>
    <submittedName>
        <fullName evidence="4">Enoyl-CoA hydratase</fullName>
        <ecNumber evidence="4">4.2.1.17</ecNumber>
    </submittedName>
</protein>
<keyword evidence="2 4" id="KW-0456">Lyase</keyword>
<accession>A0A9X2DV99</accession>
<gene>
    <name evidence="4" type="ORF">M3202_18370</name>
</gene>
<dbReference type="Proteomes" id="UP001139179">
    <property type="component" value="Unassembled WGS sequence"/>
</dbReference>
<evidence type="ECO:0000256" key="2">
    <source>
        <dbReference type="ARBA" id="ARBA00023239"/>
    </source>
</evidence>
<dbReference type="RefSeq" id="WP_251224699.1">
    <property type="nucleotide sequence ID" value="NZ_JAMBOL010000026.1"/>
</dbReference>
<dbReference type="EC" id="4.2.1.17" evidence="4"/>
<dbReference type="InterPro" id="IPR029045">
    <property type="entry name" value="ClpP/crotonase-like_dom_sf"/>
</dbReference>
<reference evidence="4" key="1">
    <citation type="submission" date="2022-05" db="EMBL/GenBank/DDBJ databases">
        <title>Comparative Genomics of Spacecraft Associated Microbes.</title>
        <authorList>
            <person name="Tran M.T."/>
            <person name="Wright A."/>
            <person name="Seuylemezian A."/>
            <person name="Eisen J."/>
            <person name="Coil D."/>
        </authorList>
    </citation>
    <scope>NUCLEOTIDE SEQUENCE</scope>
    <source>
        <strain evidence="4">214.1.1</strain>
    </source>
</reference>
<dbReference type="AlphaFoldDB" id="A0A9X2DV99"/>
<evidence type="ECO:0000313" key="4">
    <source>
        <dbReference type="EMBL" id="MCM3716020.1"/>
    </source>
</evidence>
<dbReference type="Gene3D" id="3.90.226.10">
    <property type="entry name" value="2-enoyl-CoA Hydratase, Chain A, domain 1"/>
    <property type="match status" value="1"/>
</dbReference>
<dbReference type="NCBIfam" id="NF005803">
    <property type="entry name" value="PRK07658.1"/>
    <property type="match status" value="1"/>
</dbReference>
<evidence type="ECO:0000313" key="5">
    <source>
        <dbReference type="Proteomes" id="UP001139179"/>
    </source>
</evidence>
<dbReference type="Pfam" id="PF00378">
    <property type="entry name" value="ECH_1"/>
    <property type="match status" value="1"/>
</dbReference>
<dbReference type="PROSITE" id="PS00166">
    <property type="entry name" value="ENOYL_COA_HYDRATASE"/>
    <property type="match status" value="1"/>
</dbReference>